<dbReference type="Proteomes" id="UP000747542">
    <property type="component" value="Unassembled WGS sequence"/>
</dbReference>
<dbReference type="PANTHER" id="PTHR21562">
    <property type="entry name" value="NOTUM-RELATED"/>
    <property type="match status" value="1"/>
</dbReference>
<reference evidence="3" key="1">
    <citation type="journal article" date="2021" name="Sci. Adv.">
        <title>The American lobster genome reveals insights on longevity, neural, and immune adaptations.</title>
        <authorList>
            <person name="Polinski J.M."/>
            <person name="Zimin A.V."/>
            <person name="Clark K.F."/>
            <person name="Kohn A.B."/>
            <person name="Sadowski N."/>
            <person name="Timp W."/>
            <person name="Ptitsyn A."/>
            <person name="Khanna P."/>
            <person name="Romanova D.Y."/>
            <person name="Williams P."/>
            <person name="Greenwood S.J."/>
            <person name="Moroz L.L."/>
            <person name="Walt D.R."/>
            <person name="Bodnar A.G."/>
        </authorList>
    </citation>
    <scope>NUCLEOTIDE SEQUENCE</scope>
    <source>
        <strain evidence="3">GMGI-L3</strain>
    </source>
</reference>
<name>A0A8J5MMW8_HOMAM</name>
<dbReference type="EMBL" id="JAHLQT010038254">
    <property type="protein sequence ID" value="KAG7157012.1"/>
    <property type="molecule type" value="Genomic_DNA"/>
</dbReference>
<feature type="compositionally biased region" description="Basic residues" evidence="2">
    <location>
        <begin position="294"/>
        <end position="306"/>
    </location>
</feature>
<feature type="compositionally biased region" description="Basic and acidic residues" evidence="2">
    <location>
        <begin position="272"/>
        <end position="284"/>
    </location>
</feature>
<feature type="compositionally biased region" description="Basic residues" evidence="2">
    <location>
        <begin position="251"/>
        <end position="271"/>
    </location>
</feature>
<accession>A0A8J5MMW8</accession>
<proteinExistence type="inferred from homology"/>
<feature type="region of interest" description="Disordered" evidence="2">
    <location>
        <begin position="236"/>
        <end position="348"/>
    </location>
</feature>
<dbReference type="PANTHER" id="PTHR21562:SF122">
    <property type="entry name" value="PALMITOLEOYL-PROTEIN CARBOXYLESTERASE NOTUM"/>
    <property type="match status" value="1"/>
</dbReference>
<feature type="compositionally biased region" description="Low complexity" evidence="2">
    <location>
        <begin position="425"/>
        <end position="440"/>
    </location>
</feature>
<dbReference type="InterPro" id="IPR004963">
    <property type="entry name" value="PAE/NOTUM"/>
</dbReference>
<feature type="region of interest" description="Disordered" evidence="2">
    <location>
        <begin position="425"/>
        <end position="447"/>
    </location>
</feature>
<evidence type="ECO:0000256" key="1">
    <source>
        <dbReference type="ARBA" id="ARBA00010213"/>
    </source>
</evidence>
<sequence length="605" mass="67712">MRRTRRAEDGSGEFSFMGSVILEEVVKALVSLNFTHGHKLILAGSSAGGVGVLVNVDHVARQLEHLGILAEVRAVSDSGWFLDNEPFAPLKCVDAHSCPPVEAIRRGQELWQGRIPDHCRDEYPRHPWYCYFGYRLYPTLKSPLFVFQWMFDEAQMTADNVGKPNSKEQWDYIHGIGERLRKTFENVTALFAPSCISHTVLTKRNWASVKIGEVSLPQALYCWDITPSDVLAAKTSRGRGNNIRGVDGGRKKQTTVQHHRQRQQRTNKKRDRGNQREGNGERRRTNNQGDSERRRHGRRRGKKRKSQASSRERSGDSVQSSPLVLESPQHRVNGSGNSSYETSVDTIQSQETIRQNILSGEMLADSPKNSLRVSSNPGSPYLVESNSIDTPQENVQIMQAQQRTQRPNKGNSETSRKVVGIPMVGQGRRGTSQRRQPTTREGLDERQGLADTGEIFVDGIRTARSLFLLHSKETSLHHLQPVTTTVSSVHLSSSSQSSSVSPNSFPVTTKPDKWTSDADLLLPEDERSEDMCPTHTLHLTDRCAWPHCNHACPKLLNPFTGEEMNFTELLKSFGLDMASVANALGIDIHTLNSMGNNELLLILTQ</sequence>
<evidence type="ECO:0000256" key="2">
    <source>
        <dbReference type="SAM" id="MobiDB-lite"/>
    </source>
</evidence>
<evidence type="ECO:0000313" key="3">
    <source>
        <dbReference type="EMBL" id="KAG7157012.1"/>
    </source>
</evidence>
<protein>
    <submittedName>
        <fullName evidence="3">Palmitoleoyl-protein carboxylesterase NOTUM-like</fullName>
    </submittedName>
</protein>
<organism evidence="3 4">
    <name type="scientific">Homarus americanus</name>
    <name type="common">American lobster</name>
    <dbReference type="NCBI Taxonomy" id="6706"/>
    <lineage>
        <taxon>Eukaryota</taxon>
        <taxon>Metazoa</taxon>
        <taxon>Ecdysozoa</taxon>
        <taxon>Arthropoda</taxon>
        <taxon>Crustacea</taxon>
        <taxon>Multicrustacea</taxon>
        <taxon>Malacostraca</taxon>
        <taxon>Eumalacostraca</taxon>
        <taxon>Eucarida</taxon>
        <taxon>Decapoda</taxon>
        <taxon>Pleocyemata</taxon>
        <taxon>Astacidea</taxon>
        <taxon>Nephropoidea</taxon>
        <taxon>Nephropidae</taxon>
        <taxon>Homarus</taxon>
    </lineage>
</organism>
<comment type="similarity">
    <text evidence="1">Belongs to the pectinacetylesterase family. Notum subfamily.</text>
</comment>
<dbReference type="GO" id="GO:0016787">
    <property type="term" value="F:hydrolase activity"/>
    <property type="evidence" value="ECO:0007669"/>
    <property type="project" value="InterPro"/>
</dbReference>
<dbReference type="AlphaFoldDB" id="A0A8J5MMW8"/>
<dbReference type="Pfam" id="PF03283">
    <property type="entry name" value="PAE"/>
    <property type="match status" value="1"/>
</dbReference>
<keyword evidence="4" id="KW-1185">Reference proteome</keyword>
<comment type="caution">
    <text evidence="3">The sequence shown here is derived from an EMBL/GenBank/DDBJ whole genome shotgun (WGS) entry which is preliminary data.</text>
</comment>
<evidence type="ECO:0000313" key="4">
    <source>
        <dbReference type="Proteomes" id="UP000747542"/>
    </source>
</evidence>
<gene>
    <name evidence="3" type="primary">Notum-L</name>
    <name evidence="3" type="ORF">Hamer_G020296</name>
</gene>
<feature type="compositionally biased region" description="Polar residues" evidence="2">
    <location>
        <begin position="330"/>
        <end position="348"/>
    </location>
</feature>